<evidence type="ECO:0000313" key="6">
    <source>
        <dbReference type="Proteomes" id="UP000462449"/>
    </source>
</evidence>
<gene>
    <name evidence="4" type="ORF">DWB62_005360</name>
    <name evidence="3" type="ORF">GNY23_05360</name>
</gene>
<protein>
    <submittedName>
        <fullName evidence="3">DUF4859 domain-containing protein</fullName>
    </submittedName>
</protein>
<dbReference type="Pfam" id="PF19527">
    <property type="entry name" value="DUF6055"/>
    <property type="match status" value="1"/>
</dbReference>
<evidence type="ECO:0000313" key="4">
    <source>
        <dbReference type="EMBL" id="MVB06440.1"/>
    </source>
</evidence>
<evidence type="ECO:0000313" key="5">
    <source>
        <dbReference type="Proteomes" id="UP000285951"/>
    </source>
</evidence>
<evidence type="ECO:0000313" key="3">
    <source>
        <dbReference type="EMBL" id="MUP37235.1"/>
    </source>
</evidence>
<name>A0A7M4D3K6_9BACT</name>
<dbReference type="EMBL" id="QTZN02000008">
    <property type="protein sequence ID" value="MVB06440.1"/>
    <property type="molecule type" value="Genomic_DNA"/>
</dbReference>
<feature type="chain" id="PRO_5029864987" evidence="1">
    <location>
        <begin position="22"/>
        <end position="647"/>
    </location>
</feature>
<dbReference type="Proteomes" id="UP000462449">
    <property type="component" value="Unassembled WGS sequence"/>
</dbReference>
<keyword evidence="5" id="KW-1185">Reference proteome</keyword>
<dbReference type="Proteomes" id="UP000285951">
    <property type="component" value="Unassembled WGS sequence"/>
</dbReference>
<evidence type="ECO:0000259" key="2">
    <source>
        <dbReference type="Pfam" id="PF16151"/>
    </source>
</evidence>
<evidence type="ECO:0000256" key="1">
    <source>
        <dbReference type="SAM" id="SignalP"/>
    </source>
</evidence>
<dbReference type="AlphaFoldDB" id="A0A7M4D3K6"/>
<accession>A0A7M4D3K6</accession>
<feature type="domain" description="DUF4859" evidence="2">
    <location>
        <begin position="510"/>
        <end position="632"/>
    </location>
</feature>
<feature type="signal peptide" evidence="1">
    <location>
        <begin position="1"/>
        <end position="21"/>
    </location>
</feature>
<reference evidence="4 5" key="1">
    <citation type="submission" date="2019-11" db="EMBL/GenBank/DDBJ databases">
        <title>Draft genome sequence of Labilibaculum sp. strain SYP isolated from Black Sea.</title>
        <authorList>
            <person name="Yadav S."/>
            <person name="Villanueva L."/>
        </authorList>
    </citation>
    <scope>NUCLEOTIDE SEQUENCE [LARGE SCALE GENOMIC DNA]</scope>
    <source>
        <strain evidence="4 5">44</strain>
    </source>
</reference>
<dbReference type="OrthoDB" id="9802005at2"/>
<dbReference type="InterPro" id="IPR032339">
    <property type="entry name" value="DUF4859"/>
</dbReference>
<dbReference type="EMBL" id="WOTW01000008">
    <property type="protein sequence ID" value="MUP37235.1"/>
    <property type="molecule type" value="Genomic_DNA"/>
</dbReference>
<keyword evidence="1" id="KW-0732">Signal</keyword>
<dbReference type="InterPro" id="IPR045690">
    <property type="entry name" value="DUF6055"/>
</dbReference>
<proteinExistence type="predicted"/>
<reference evidence="3 6" key="2">
    <citation type="submission" date="2019-12" db="EMBL/GenBank/DDBJ databases">
        <title>Draft genome sequence of Labilibaculum sp. strain 44 isolated from deep waters of Black Sea.</title>
        <authorList>
            <person name="Yadav S."/>
            <person name="Villanueva L."/>
        </authorList>
    </citation>
    <scope>NUCLEOTIDE SEQUENCE [LARGE SCALE GENOMIC DNA]</scope>
    <source>
        <strain evidence="3 6">44</strain>
    </source>
</reference>
<sequence length="647" mass="71901">MLFTLIIFTLFFLACSGSDLVSDEDEKGKPDSETPKADTTSFDKSKFYVPLEFKDNDYTSASSTWCYERSKQSDHFILFWAAGYGKNDPGAAEVPDNLRVDIDDLLEKAEVFYDLNVNTLKFAETGVGKSNLDQYKMQIYLFYQEEWMAFGAGYDDTIGALWVNPGTVQPVGAVIAHEIGHSFQYQTFCDLGGKVGFRYGFGGNGGNAFWEQTAQWQSFQAYPEQVFENNNFPVYCENCFRHVCHEDYRYASYFIHYYWAEKHGIDIIGKIWREAQEPEDPIEAYMRINGLTVDGLNAELYEAATKFVTWDLDALRSLGENYIGKHTYKFYQLTDGSYQVAYSKCPSSTGYNVIPLNVPTVGTVITTSFTALTPGSALAAGDPGTYTDSEISGTATNYNSSSLTRAGWRYGYVALLDNGQRVYGEMNRKTAGSVEFTVPEGCVNLWFVVLGAPSTYEAHPWDEKESNDDQWPYKLKFSNTDILGNITIDPNAAPEDLTLTYDISFAAADDYSGATVNLNANGDINKVAQAFVMQPSAISSNMLGAKETPSEGKIAFAAVESDGSLNYETTANGYGFWFDSVGGVIGWDSENDSKLFSEFSSSSFELNIGQYPGKSVAGDTYTVKESLVYTKDGTQYQVTFVMNITIK</sequence>
<comment type="caution">
    <text evidence="3">The sequence shown here is derived from an EMBL/GenBank/DDBJ whole genome shotgun (WGS) entry which is preliminary data.</text>
</comment>
<dbReference type="Pfam" id="PF16151">
    <property type="entry name" value="DUF4859"/>
    <property type="match status" value="1"/>
</dbReference>
<organism evidence="3 6">
    <name type="scientific">Labilibaculum euxinus</name>
    <dbReference type="NCBI Taxonomy" id="2686357"/>
    <lineage>
        <taxon>Bacteria</taxon>
        <taxon>Pseudomonadati</taxon>
        <taxon>Bacteroidota</taxon>
        <taxon>Bacteroidia</taxon>
        <taxon>Marinilabiliales</taxon>
        <taxon>Marinifilaceae</taxon>
        <taxon>Labilibaculum</taxon>
    </lineage>
</organism>